<accession>A0A4Y2MFC0</accession>
<dbReference type="EMBL" id="BGPR01123040">
    <property type="protein sequence ID" value="GBN25828.1"/>
    <property type="molecule type" value="Genomic_DNA"/>
</dbReference>
<organism evidence="3 4">
    <name type="scientific">Araneus ventricosus</name>
    <name type="common">Orbweaver spider</name>
    <name type="synonym">Epeira ventricosa</name>
    <dbReference type="NCBI Taxonomy" id="182803"/>
    <lineage>
        <taxon>Eukaryota</taxon>
        <taxon>Metazoa</taxon>
        <taxon>Ecdysozoa</taxon>
        <taxon>Arthropoda</taxon>
        <taxon>Chelicerata</taxon>
        <taxon>Arachnida</taxon>
        <taxon>Araneae</taxon>
        <taxon>Araneomorphae</taxon>
        <taxon>Entelegynae</taxon>
        <taxon>Araneoidea</taxon>
        <taxon>Araneidae</taxon>
        <taxon>Araneus</taxon>
    </lineage>
</organism>
<keyword evidence="4" id="KW-1185">Reference proteome</keyword>
<dbReference type="OrthoDB" id="6417790at2759"/>
<feature type="compositionally biased region" description="Basic and acidic residues" evidence="1">
    <location>
        <begin position="74"/>
        <end position="92"/>
    </location>
</feature>
<evidence type="ECO:0000313" key="4">
    <source>
        <dbReference type="Proteomes" id="UP000499080"/>
    </source>
</evidence>
<evidence type="ECO:0000313" key="3">
    <source>
        <dbReference type="EMBL" id="GBN25828.1"/>
    </source>
</evidence>
<protein>
    <submittedName>
        <fullName evidence="3">Uncharacterized protein</fullName>
    </submittedName>
</protein>
<evidence type="ECO:0000256" key="1">
    <source>
        <dbReference type="SAM" id="MobiDB-lite"/>
    </source>
</evidence>
<sequence>MTSLSWFLLLMVTFLQLNLARPRNSLESFSLYKRPIDDATIDRNVLPYASSYERPSMMKNYLAFLSRLSKKDLSSEDHPSLETHSPKRDNRKFQTQGWR</sequence>
<evidence type="ECO:0000256" key="2">
    <source>
        <dbReference type="SAM" id="SignalP"/>
    </source>
</evidence>
<keyword evidence="2" id="KW-0732">Signal</keyword>
<name>A0A4Y2MFC0_ARAVE</name>
<dbReference type="AlphaFoldDB" id="A0A4Y2MFC0"/>
<feature type="chain" id="PRO_5021302647" evidence="2">
    <location>
        <begin position="21"/>
        <end position="99"/>
    </location>
</feature>
<reference evidence="3 4" key="1">
    <citation type="journal article" date="2019" name="Sci. Rep.">
        <title>Orb-weaving spider Araneus ventricosus genome elucidates the spidroin gene catalogue.</title>
        <authorList>
            <person name="Kono N."/>
            <person name="Nakamura H."/>
            <person name="Ohtoshi R."/>
            <person name="Moran D.A.P."/>
            <person name="Shinohara A."/>
            <person name="Yoshida Y."/>
            <person name="Fujiwara M."/>
            <person name="Mori M."/>
            <person name="Tomita M."/>
            <person name="Arakawa K."/>
        </authorList>
    </citation>
    <scope>NUCLEOTIDE SEQUENCE [LARGE SCALE GENOMIC DNA]</scope>
</reference>
<proteinExistence type="predicted"/>
<dbReference type="Proteomes" id="UP000499080">
    <property type="component" value="Unassembled WGS sequence"/>
</dbReference>
<comment type="caution">
    <text evidence="3">The sequence shown here is derived from an EMBL/GenBank/DDBJ whole genome shotgun (WGS) entry which is preliminary data.</text>
</comment>
<gene>
    <name evidence="3" type="ORF">AVEN_17239_1</name>
</gene>
<feature type="region of interest" description="Disordered" evidence="1">
    <location>
        <begin position="74"/>
        <end position="99"/>
    </location>
</feature>
<feature type="signal peptide" evidence="2">
    <location>
        <begin position="1"/>
        <end position="20"/>
    </location>
</feature>